<organism evidence="1 4">
    <name type="scientific">Phocaeicola vulgatus</name>
    <name type="common">Bacteroides vulgatus</name>
    <dbReference type="NCBI Taxonomy" id="821"/>
    <lineage>
        <taxon>Bacteria</taxon>
        <taxon>Pseudomonadati</taxon>
        <taxon>Bacteroidota</taxon>
        <taxon>Bacteroidia</taxon>
        <taxon>Bacteroidales</taxon>
        <taxon>Bacteroidaceae</taxon>
        <taxon>Phocaeicola</taxon>
    </lineage>
</organism>
<evidence type="ECO:0000313" key="2">
    <source>
        <dbReference type="EMBL" id="RGT93513.1"/>
    </source>
</evidence>
<dbReference type="RefSeq" id="WP_117573198.1">
    <property type="nucleotide sequence ID" value="NZ_JADYTT010000001.1"/>
</dbReference>
<dbReference type="EMBL" id="QSSN01000013">
    <property type="protein sequence ID" value="RGL85265.1"/>
    <property type="molecule type" value="Genomic_DNA"/>
</dbReference>
<evidence type="ECO:0000313" key="4">
    <source>
        <dbReference type="Proteomes" id="UP000261278"/>
    </source>
</evidence>
<accession>A0A3E4T2B8</accession>
<gene>
    <name evidence="3" type="ORF">DW193_15625</name>
    <name evidence="2" type="ORF">DWX04_11320</name>
    <name evidence="1" type="ORF">DXC44_12015</name>
</gene>
<dbReference type="Proteomes" id="UP000283833">
    <property type="component" value="Unassembled WGS sequence"/>
</dbReference>
<reference evidence="4 5" key="1">
    <citation type="submission" date="2018-08" db="EMBL/GenBank/DDBJ databases">
        <title>A genome reference for cultivated species of the human gut microbiota.</title>
        <authorList>
            <person name="Zou Y."/>
            <person name="Xue W."/>
            <person name="Luo G."/>
        </authorList>
    </citation>
    <scope>NUCLEOTIDE SEQUENCE [LARGE SCALE GENOMIC DNA]</scope>
    <source>
        <strain evidence="2 6">AF18-14</strain>
        <strain evidence="3 5">AM16-6</strain>
        <strain evidence="1 4">TF05-18</strain>
    </source>
</reference>
<comment type="caution">
    <text evidence="1">The sequence shown here is derived from an EMBL/GenBank/DDBJ whole genome shotgun (WGS) entry which is preliminary data.</text>
</comment>
<dbReference type="Proteomes" id="UP000283713">
    <property type="component" value="Unassembled WGS sequence"/>
</dbReference>
<sequence length="94" mass="11209">MERRSNYPIEIKAKIDLNTDLLLTELQQLLGKDRSKLLRLIIADFFNRNIDIIDEHTNHKSDKAPLIEAILKDFFNYNRETINQYIKFKNDKTT</sequence>
<dbReference type="Proteomes" id="UP000261278">
    <property type="component" value="Unassembled WGS sequence"/>
</dbReference>
<evidence type="ECO:0000313" key="1">
    <source>
        <dbReference type="EMBL" id="RGL85265.1"/>
    </source>
</evidence>
<proteinExistence type="predicted"/>
<name>A0A3E4T2B8_PHOVU</name>
<dbReference type="AlphaFoldDB" id="A0A3E4T2B8"/>
<evidence type="ECO:0000313" key="3">
    <source>
        <dbReference type="EMBL" id="RHH76045.1"/>
    </source>
</evidence>
<protein>
    <submittedName>
        <fullName evidence="1">Uncharacterized protein</fullName>
    </submittedName>
</protein>
<dbReference type="EMBL" id="QRXI01000012">
    <property type="protein sequence ID" value="RGT93513.1"/>
    <property type="molecule type" value="Genomic_DNA"/>
</dbReference>
<evidence type="ECO:0000313" key="5">
    <source>
        <dbReference type="Proteomes" id="UP000283713"/>
    </source>
</evidence>
<dbReference type="EMBL" id="QRKA01000025">
    <property type="protein sequence ID" value="RHH76045.1"/>
    <property type="molecule type" value="Genomic_DNA"/>
</dbReference>
<evidence type="ECO:0000313" key="6">
    <source>
        <dbReference type="Proteomes" id="UP000283833"/>
    </source>
</evidence>